<dbReference type="Proteomes" id="UP000002071">
    <property type="component" value="Chromosome"/>
</dbReference>
<evidence type="ECO:0000313" key="1">
    <source>
        <dbReference type="EMBL" id="ACV12810.1"/>
    </source>
</evidence>
<organism evidence="1 2">
    <name type="scientific">Halorhabdus utahensis (strain DSM 12940 / JCM 11049 / AX-2)</name>
    <dbReference type="NCBI Taxonomy" id="519442"/>
    <lineage>
        <taxon>Archaea</taxon>
        <taxon>Methanobacteriati</taxon>
        <taxon>Methanobacteriota</taxon>
        <taxon>Stenosarchaea group</taxon>
        <taxon>Halobacteria</taxon>
        <taxon>Halobacteriales</taxon>
        <taxon>Haloarculaceae</taxon>
        <taxon>Halorhabdus</taxon>
    </lineage>
</organism>
<name>C7NQ84_HALUD</name>
<sequence>MPEYRLKRLNLDNHTTMHEIAHSYCVGLDDEGVDMNKCLMENETDSQVWTRTVTATGTAGSAFTMSDIQIL</sequence>
<dbReference type="EMBL" id="CP001687">
    <property type="protein sequence ID" value="ACV12810.1"/>
    <property type="molecule type" value="Genomic_DNA"/>
</dbReference>
<dbReference type="HOGENOM" id="CLU_2730272_0_0_2"/>
<proteinExistence type="predicted"/>
<accession>C7NQ84</accession>
<dbReference type="KEGG" id="hut:Huta_2649"/>
<keyword evidence="2" id="KW-1185">Reference proteome</keyword>
<dbReference type="STRING" id="519442.Huta_2649"/>
<evidence type="ECO:0000313" key="2">
    <source>
        <dbReference type="Proteomes" id="UP000002071"/>
    </source>
</evidence>
<reference evidence="1 2" key="1">
    <citation type="journal article" date="2009" name="Stand. Genomic Sci.">
        <title>Complete genome sequence of Halorhabdus utahensis type strain (AX-2).</title>
        <authorList>
            <person name="Anderson I."/>
            <person name="Tindall B.J."/>
            <person name="Pomrenke H."/>
            <person name="Goker M."/>
            <person name="Lapidus A."/>
            <person name="Nolan M."/>
            <person name="Copeland A."/>
            <person name="Glavina Del Rio T."/>
            <person name="Chen F."/>
            <person name="Tice H."/>
            <person name="Cheng J.F."/>
            <person name="Lucas S."/>
            <person name="Chertkov O."/>
            <person name="Bruce D."/>
            <person name="Brettin T."/>
            <person name="Detter J.C."/>
            <person name="Han C."/>
            <person name="Goodwin L."/>
            <person name="Land M."/>
            <person name="Hauser L."/>
            <person name="Chang Y.J."/>
            <person name="Jeffries C.D."/>
            <person name="Pitluck S."/>
            <person name="Pati A."/>
            <person name="Mavromatis K."/>
            <person name="Ivanova N."/>
            <person name="Ovchinnikova G."/>
            <person name="Chen A."/>
            <person name="Palaniappan K."/>
            <person name="Chain P."/>
            <person name="Rohde M."/>
            <person name="Bristow J."/>
            <person name="Eisen J.A."/>
            <person name="Markowitz V."/>
            <person name="Hugenholtz P."/>
            <person name="Kyrpides N.C."/>
            <person name="Klenk H.P."/>
        </authorList>
    </citation>
    <scope>NUCLEOTIDE SEQUENCE [LARGE SCALE GENOMIC DNA]</scope>
    <source>
        <strain evidence="2">DSM 12940 / JCM 11049 / AX-2</strain>
    </source>
</reference>
<protein>
    <submittedName>
        <fullName evidence="1">Uncharacterized protein</fullName>
    </submittedName>
</protein>
<gene>
    <name evidence="1" type="ordered locus">Huta_2649</name>
</gene>
<dbReference type="AlphaFoldDB" id="C7NQ84"/>